<organism evidence="8 9">
    <name type="scientific">Gordonia terrae</name>
    <dbReference type="NCBI Taxonomy" id="2055"/>
    <lineage>
        <taxon>Bacteria</taxon>
        <taxon>Bacillati</taxon>
        <taxon>Actinomycetota</taxon>
        <taxon>Actinomycetes</taxon>
        <taxon>Mycobacteriales</taxon>
        <taxon>Gordoniaceae</taxon>
        <taxon>Gordonia</taxon>
    </lineage>
</organism>
<comment type="subcellular location">
    <subcellularLocation>
        <location evidence="1">Membrane</location>
        <topology evidence="1">Multi-pass membrane protein</topology>
    </subcellularLocation>
</comment>
<comment type="caution">
    <text evidence="8">The sequence shown here is derived from an EMBL/GenBank/DDBJ whole genome shotgun (WGS) entry which is preliminary data.</text>
</comment>
<keyword evidence="4 6" id="KW-1133">Transmembrane helix</keyword>
<evidence type="ECO:0000313" key="8">
    <source>
        <dbReference type="EMBL" id="PKZ67026.1"/>
    </source>
</evidence>
<dbReference type="GO" id="GO:0016020">
    <property type="term" value="C:membrane"/>
    <property type="evidence" value="ECO:0007669"/>
    <property type="project" value="UniProtKB-SubCell"/>
</dbReference>
<gene>
    <name evidence="8" type="ORF">CYJ73_04745</name>
</gene>
<evidence type="ECO:0000256" key="5">
    <source>
        <dbReference type="ARBA" id="ARBA00023136"/>
    </source>
</evidence>
<evidence type="ECO:0000259" key="7">
    <source>
        <dbReference type="Pfam" id="PF03600"/>
    </source>
</evidence>
<protein>
    <submittedName>
        <fullName evidence="8">SLC13 family permease</fullName>
    </submittedName>
</protein>
<keyword evidence="5 6" id="KW-0472">Membrane</keyword>
<feature type="domain" description="Citrate transporter-like" evidence="7">
    <location>
        <begin position="15"/>
        <end position="89"/>
    </location>
</feature>
<reference evidence="8 9" key="1">
    <citation type="submission" date="2017-12" db="EMBL/GenBank/DDBJ databases">
        <title>Phylogenetic diversity of female urinary microbiome.</title>
        <authorList>
            <person name="Thomas-White K."/>
            <person name="Wolfe A.J."/>
        </authorList>
    </citation>
    <scope>NUCLEOTIDE SEQUENCE [LARGE SCALE GENOMIC DNA]</scope>
    <source>
        <strain evidence="8 9">UMB0777</strain>
    </source>
</reference>
<dbReference type="InterPro" id="IPR004680">
    <property type="entry name" value="Cit_transptr-like_dom"/>
</dbReference>
<dbReference type="Proteomes" id="UP000234662">
    <property type="component" value="Unassembled WGS sequence"/>
</dbReference>
<dbReference type="AlphaFoldDB" id="A0A2I1RD86"/>
<name>A0A2I1RD86_9ACTN</name>
<evidence type="ECO:0000256" key="1">
    <source>
        <dbReference type="ARBA" id="ARBA00004141"/>
    </source>
</evidence>
<proteinExistence type="predicted"/>
<evidence type="ECO:0000256" key="2">
    <source>
        <dbReference type="ARBA" id="ARBA00022448"/>
    </source>
</evidence>
<dbReference type="EMBL" id="PKJC01000002">
    <property type="protein sequence ID" value="PKZ67026.1"/>
    <property type="molecule type" value="Genomic_DNA"/>
</dbReference>
<dbReference type="Pfam" id="PF03600">
    <property type="entry name" value="CitMHS"/>
    <property type="match status" value="1"/>
</dbReference>
<evidence type="ECO:0000256" key="6">
    <source>
        <dbReference type="SAM" id="Phobius"/>
    </source>
</evidence>
<keyword evidence="3 6" id="KW-0812">Transmembrane</keyword>
<dbReference type="GO" id="GO:0055085">
    <property type="term" value="P:transmembrane transport"/>
    <property type="evidence" value="ECO:0007669"/>
    <property type="project" value="InterPro"/>
</dbReference>
<dbReference type="RefSeq" id="WP_257881129.1">
    <property type="nucleotide sequence ID" value="NZ_PKJC01000002.1"/>
</dbReference>
<keyword evidence="2" id="KW-0813">Transport</keyword>
<accession>A0A2I1RD86</accession>
<evidence type="ECO:0000256" key="3">
    <source>
        <dbReference type="ARBA" id="ARBA00022692"/>
    </source>
</evidence>
<sequence length="91" mass="9225">MSDATTSLIILAVTVVLFVWNRLPVGVVAIGSALALYLCGLVSVESMTSGLGATVIVFIASLFVVSEALEASGITGWIGRTVGRVAGTGRA</sequence>
<evidence type="ECO:0000256" key="4">
    <source>
        <dbReference type="ARBA" id="ARBA00022989"/>
    </source>
</evidence>
<feature type="non-terminal residue" evidence="8">
    <location>
        <position position="91"/>
    </location>
</feature>
<evidence type="ECO:0000313" key="9">
    <source>
        <dbReference type="Proteomes" id="UP000234662"/>
    </source>
</evidence>
<feature type="transmembrane region" description="Helical" evidence="6">
    <location>
        <begin position="51"/>
        <end position="69"/>
    </location>
</feature>